<comment type="caution">
    <text evidence="2">The sequence shown here is derived from an EMBL/GenBank/DDBJ whole genome shotgun (WGS) entry which is preliminary data.</text>
</comment>
<reference evidence="2" key="1">
    <citation type="submission" date="2021-03" db="EMBL/GenBank/DDBJ databases">
        <title>Antimicrobial resistance genes in bacteria isolated from Japanese honey, and their potential for conferring macrolide and lincosamide resistance in the American foulbrood pathogen Paenibacillus larvae.</title>
        <authorList>
            <person name="Okamoto M."/>
            <person name="Kumagai M."/>
            <person name="Kanamori H."/>
            <person name="Takamatsu D."/>
        </authorList>
    </citation>
    <scope>NUCLEOTIDE SEQUENCE</scope>
    <source>
        <strain evidence="2">J41TS4</strain>
    </source>
</reference>
<dbReference type="EMBL" id="BORS01000012">
    <property type="protein sequence ID" value="GIO43653.1"/>
    <property type="molecule type" value="Genomic_DNA"/>
</dbReference>
<evidence type="ECO:0000313" key="2">
    <source>
        <dbReference type="EMBL" id="GIO43653.1"/>
    </source>
</evidence>
<gene>
    <name evidence="2" type="ORF">J41TS4_34110</name>
</gene>
<dbReference type="Pfam" id="PF08666">
    <property type="entry name" value="SAF"/>
    <property type="match status" value="1"/>
</dbReference>
<dbReference type="AlphaFoldDB" id="A0A919Y727"/>
<evidence type="ECO:0000313" key="3">
    <source>
        <dbReference type="Proteomes" id="UP000678895"/>
    </source>
</evidence>
<keyword evidence="3" id="KW-1185">Reference proteome</keyword>
<accession>A0A919Y727</accession>
<dbReference type="Gene3D" id="3.90.1210.10">
    <property type="entry name" value="Antifreeze-like/N-acetylneuraminic acid synthase C-terminal domain"/>
    <property type="match status" value="1"/>
</dbReference>
<dbReference type="InterPro" id="IPR013974">
    <property type="entry name" value="SAF"/>
</dbReference>
<dbReference type="Proteomes" id="UP000678895">
    <property type="component" value="Unassembled WGS sequence"/>
</dbReference>
<dbReference type="SMART" id="SM00858">
    <property type="entry name" value="SAF"/>
    <property type="match status" value="1"/>
</dbReference>
<evidence type="ECO:0000259" key="1">
    <source>
        <dbReference type="SMART" id="SM00858"/>
    </source>
</evidence>
<organism evidence="2 3">
    <name type="scientific">Paenibacillus apis</name>
    <dbReference type="NCBI Taxonomy" id="1792174"/>
    <lineage>
        <taxon>Bacteria</taxon>
        <taxon>Bacillati</taxon>
        <taxon>Bacillota</taxon>
        <taxon>Bacilli</taxon>
        <taxon>Bacillales</taxon>
        <taxon>Paenibacillaceae</taxon>
        <taxon>Paenibacillus</taxon>
    </lineage>
</organism>
<dbReference type="CDD" id="cd11614">
    <property type="entry name" value="SAF_CpaB_FlgA_like"/>
    <property type="match status" value="1"/>
</dbReference>
<proteinExistence type="predicted"/>
<sequence length="302" mass="33378">MFKLRRKTRHLLFAAGAGFILSALIAGSLWLAYAQQVREARQAAEEKWNQELSALKEAVEHSTVKVWVPSKPLETGQMITLEDLTQQELPKDRIPDQLLTSSEDIVGRVAKLSLQANMPLTENLLWENEPLSHDLRYREMGFIQLPEAAGNGSMVDVRIQFPTGQDYILLSKKKISELRDQDGVVTMTLDEKELLSLSSAIVDAYLHKASIYALLYVEPGIQAEAIPTYPANEAVLQLMKKDPNIVKQAELELAASARARLDGELAVLDGQSSAAYAAGLSSTSGQRRISDNEAQFVMSPSD</sequence>
<dbReference type="RefSeq" id="WP_301628905.1">
    <property type="nucleotide sequence ID" value="NZ_BORS01000012.1"/>
</dbReference>
<feature type="domain" description="SAF" evidence="1">
    <location>
        <begin position="64"/>
        <end position="125"/>
    </location>
</feature>
<protein>
    <recommendedName>
        <fullName evidence="1">SAF domain-containing protein</fullName>
    </recommendedName>
</protein>
<name>A0A919Y727_9BACL</name>